<dbReference type="InterPro" id="IPR023393">
    <property type="entry name" value="START-like_dom_sf"/>
</dbReference>
<dbReference type="InterPro" id="IPR019587">
    <property type="entry name" value="Polyketide_cyclase/dehydratase"/>
</dbReference>
<reference evidence="2 3" key="1">
    <citation type="submission" date="2020-03" db="EMBL/GenBank/DDBJ databases">
        <title>Genomic Encyclopedia of Type Strains, Phase IV (KMG-IV): sequencing the most valuable type-strain genomes for metagenomic binning, comparative biology and taxonomic classification.</title>
        <authorList>
            <person name="Goeker M."/>
        </authorList>
    </citation>
    <scope>NUCLEOTIDE SEQUENCE [LARGE SCALE GENOMIC DNA]</scope>
    <source>
        <strain evidence="2 3">DSM 101599</strain>
    </source>
</reference>
<evidence type="ECO:0008006" key="4">
    <source>
        <dbReference type="Google" id="ProtNLM"/>
    </source>
</evidence>
<organism evidence="2 3">
    <name type="scientific">Wenyingzhuangia heitensis</name>
    <dbReference type="NCBI Taxonomy" id="1487859"/>
    <lineage>
        <taxon>Bacteria</taxon>
        <taxon>Pseudomonadati</taxon>
        <taxon>Bacteroidota</taxon>
        <taxon>Flavobacteriia</taxon>
        <taxon>Flavobacteriales</taxon>
        <taxon>Flavobacteriaceae</taxon>
        <taxon>Wenyingzhuangia</taxon>
    </lineage>
</organism>
<keyword evidence="1" id="KW-1133">Transmembrane helix</keyword>
<protein>
    <recommendedName>
        <fullName evidence="4">Polyketide cyclase / dehydrase and lipid transport</fullName>
    </recommendedName>
</protein>
<keyword evidence="1" id="KW-0472">Membrane</keyword>
<sequence length="176" mass="19917">MKKYFLYGVAVIVITIIVLGSIAPKEATVERSIVINKPVAVVFPYFLALQNMEDYSPWQERDTKTINEYRGAGNTVGSVHRWISELDQVGVGEQEIKMITPNKEIVSELRFEKPYESTSKGYFKFKEVAQGTEVTWGYTGAFGFVEGIFMMFMDMDKILGKDFSQGLAKAKSNLEK</sequence>
<gene>
    <name evidence="2" type="ORF">FHR24_002768</name>
</gene>
<dbReference type="RefSeq" id="WP_167190086.1">
    <property type="nucleotide sequence ID" value="NZ_JAASQL010000005.1"/>
</dbReference>
<evidence type="ECO:0000313" key="2">
    <source>
        <dbReference type="EMBL" id="NIJ46284.1"/>
    </source>
</evidence>
<keyword evidence="1" id="KW-0812">Transmembrane</keyword>
<evidence type="ECO:0000313" key="3">
    <source>
        <dbReference type="Proteomes" id="UP000745859"/>
    </source>
</evidence>
<feature type="transmembrane region" description="Helical" evidence="1">
    <location>
        <begin position="6"/>
        <end position="23"/>
    </location>
</feature>
<dbReference type="EMBL" id="JAASQL010000005">
    <property type="protein sequence ID" value="NIJ46284.1"/>
    <property type="molecule type" value="Genomic_DNA"/>
</dbReference>
<dbReference type="SUPFAM" id="SSF55961">
    <property type="entry name" value="Bet v1-like"/>
    <property type="match status" value="1"/>
</dbReference>
<name>A0ABX0UD67_9FLAO</name>
<dbReference type="Pfam" id="PF10604">
    <property type="entry name" value="Polyketide_cyc2"/>
    <property type="match status" value="1"/>
</dbReference>
<dbReference type="Proteomes" id="UP000745859">
    <property type="component" value="Unassembled WGS sequence"/>
</dbReference>
<dbReference type="Gene3D" id="3.30.530.20">
    <property type="match status" value="1"/>
</dbReference>
<dbReference type="CDD" id="cd07818">
    <property type="entry name" value="SRPBCC_1"/>
    <property type="match status" value="1"/>
</dbReference>
<proteinExistence type="predicted"/>
<accession>A0ABX0UD67</accession>
<evidence type="ECO:0000256" key="1">
    <source>
        <dbReference type="SAM" id="Phobius"/>
    </source>
</evidence>
<keyword evidence="3" id="KW-1185">Reference proteome</keyword>
<comment type="caution">
    <text evidence="2">The sequence shown here is derived from an EMBL/GenBank/DDBJ whole genome shotgun (WGS) entry which is preliminary data.</text>
</comment>